<protein>
    <submittedName>
        <fullName evidence="2">GNAT family N-acetyltransferase</fullName>
    </submittedName>
</protein>
<reference evidence="2 3" key="1">
    <citation type="submission" date="2017-10" db="EMBL/GenBank/DDBJ databases">
        <title>The draft genome sequence of Lewinella nigricans NBRC 102662.</title>
        <authorList>
            <person name="Wang K."/>
        </authorList>
    </citation>
    <scope>NUCLEOTIDE SEQUENCE [LARGE SCALE GENOMIC DNA]</scope>
    <source>
        <strain evidence="2 3">NBRC 102662</strain>
    </source>
</reference>
<dbReference type="RefSeq" id="WP_099149202.1">
    <property type="nucleotide sequence ID" value="NZ_PDUD01000010.1"/>
</dbReference>
<dbReference type="EMBL" id="PDUD01000010">
    <property type="protein sequence ID" value="PHN07273.1"/>
    <property type="molecule type" value="Genomic_DNA"/>
</dbReference>
<keyword evidence="3" id="KW-1185">Reference proteome</keyword>
<evidence type="ECO:0000259" key="1">
    <source>
        <dbReference type="PROSITE" id="PS51186"/>
    </source>
</evidence>
<name>A0A2D0NHM7_FLAN2</name>
<dbReference type="InterPro" id="IPR051908">
    <property type="entry name" value="Ribosomal_N-acetyltransferase"/>
</dbReference>
<dbReference type="PANTHER" id="PTHR43441">
    <property type="entry name" value="RIBOSOMAL-PROTEIN-SERINE ACETYLTRANSFERASE"/>
    <property type="match status" value="1"/>
</dbReference>
<accession>A0A2D0NHM7</accession>
<dbReference type="PROSITE" id="PS51186">
    <property type="entry name" value="GNAT"/>
    <property type="match status" value="1"/>
</dbReference>
<evidence type="ECO:0000313" key="2">
    <source>
        <dbReference type="EMBL" id="PHN07273.1"/>
    </source>
</evidence>
<sequence>MRPELFELDTALLTARTVVRRFRENEGGQFYDLFQANRNLLIDNFPKTERALASKEKAEKYIRQSICDWLFHRDFVFGIWDNESARLIGFIRIFHIDWDVPKGELAYFLDKDFSGKGIMTETMYAVVQLAIKKMGFSKLYIRTATDNYGSQRVARKLGFRREGDYRSDFRTPTGDLLDTMVFGLTAQEF</sequence>
<dbReference type="Proteomes" id="UP000223913">
    <property type="component" value="Unassembled WGS sequence"/>
</dbReference>
<dbReference type="InterPro" id="IPR000182">
    <property type="entry name" value="GNAT_dom"/>
</dbReference>
<proteinExistence type="predicted"/>
<feature type="domain" description="N-acetyltransferase" evidence="1">
    <location>
        <begin position="17"/>
        <end position="187"/>
    </location>
</feature>
<dbReference type="InterPro" id="IPR016181">
    <property type="entry name" value="Acyl_CoA_acyltransferase"/>
</dbReference>
<comment type="caution">
    <text evidence="2">The sequence shown here is derived from an EMBL/GenBank/DDBJ whole genome shotgun (WGS) entry which is preliminary data.</text>
</comment>
<dbReference type="GO" id="GO:1990189">
    <property type="term" value="F:protein N-terminal-serine acetyltransferase activity"/>
    <property type="evidence" value="ECO:0007669"/>
    <property type="project" value="TreeGrafter"/>
</dbReference>
<dbReference type="AlphaFoldDB" id="A0A2D0NHM7"/>
<keyword evidence="2" id="KW-0808">Transferase</keyword>
<dbReference type="PANTHER" id="PTHR43441:SF3">
    <property type="entry name" value="ACETYLTRANSFERASE"/>
    <property type="match status" value="1"/>
</dbReference>
<gene>
    <name evidence="2" type="ORF">CRP01_06485</name>
</gene>
<dbReference type="GO" id="GO:0008999">
    <property type="term" value="F:protein-N-terminal-alanine acetyltransferase activity"/>
    <property type="evidence" value="ECO:0007669"/>
    <property type="project" value="TreeGrafter"/>
</dbReference>
<dbReference type="Pfam" id="PF13302">
    <property type="entry name" value="Acetyltransf_3"/>
    <property type="match status" value="1"/>
</dbReference>
<dbReference type="GO" id="GO:0005737">
    <property type="term" value="C:cytoplasm"/>
    <property type="evidence" value="ECO:0007669"/>
    <property type="project" value="TreeGrafter"/>
</dbReference>
<dbReference type="Gene3D" id="3.40.630.30">
    <property type="match status" value="1"/>
</dbReference>
<evidence type="ECO:0000313" key="3">
    <source>
        <dbReference type="Proteomes" id="UP000223913"/>
    </source>
</evidence>
<dbReference type="OrthoDB" id="9811523at2"/>
<organism evidence="2 3">
    <name type="scientific">Flavilitoribacter nigricans (strain ATCC 23147 / DSM 23189 / NBRC 102662 / NCIMB 1420 / SS-2)</name>
    <name type="common">Lewinella nigricans</name>
    <dbReference type="NCBI Taxonomy" id="1122177"/>
    <lineage>
        <taxon>Bacteria</taxon>
        <taxon>Pseudomonadati</taxon>
        <taxon>Bacteroidota</taxon>
        <taxon>Saprospiria</taxon>
        <taxon>Saprospirales</taxon>
        <taxon>Lewinellaceae</taxon>
        <taxon>Flavilitoribacter</taxon>
    </lineage>
</organism>
<dbReference type="SUPFAM" id="SSF55729">
    <property type="entry name" value="Acyl-CoA N-acyltransferases (Nat)"/>
    <property type="match status" value="1"/>
</dbReference>